<dbReference type="Pfam" id="PF12081">
    <property type="entry name" value="GldM_1st"/>
    <property type="match status" value="1"/>
</dbReference>
<feature type="domain" description="Gliding motility-associated protein GldM first immunoglobulin-like" evidence="3">
    <location>
        <begin position="253"/>
        <end position="366"/>
    </location>
</feature>
<protein>
    <recommendedName>
        <fullName evidence="7">Gliding motility protein GldM</fullName>
    </recommendedName>
</protein>
<dbReference type="InterPro" id="IPR022719">
    <property type="entry name" value="Motility-assoc_prot_GldM_C"/>
</dbReference>
<dbReference type="Pfam" id="PF12080">
    <property type="entry name" value="GldM_4th"/>
    <property type="match status" value="1"/>
</dbReference>
<gene>
    <name evidence="5" type="ORF">G3O08_05780</name>
</gene>
<dbReference type="Pfam" id="PF21602">
    <property type="entry name" value="GldM_3rd"/>
    <property type="match status" value="1"/>
</dbReference>
<evidence type="ECO:0000313" key="5">
    <source>
        <dbReference type="EMBL" id="NEN23009.1"/>
    </source>
</evidence>
<feature type="domain" description="Gliding motility-associated protein GldM second immunoglobulin-like" evidence="4">
    <location>
        <begin position="370"/>
        <end position="450"/>
    </location>
</feature>
<evidence type="ECO:0000259" key="4">
    <source>
        <dbReference type="Pfam" id="PF21602"/>
    </source>
</evidence>
<dbReference type="Proteomes" id="UP000486602">
    <property type="component" value="Unassembled WGS sequence"/>
</dbReference>
<dbReference type="InterPro" id="IPR048406">
    <property type="entry name" value="GldM_Ig-like-2"/>
</dbReference>
<evidence type="ECO:0000259" key="1">
    <source>
        <dbReference type="Pfam" id="PF12080"/>
    </source>
</evidence>
<comment type="caution">
    <text evidence="5">The sequence shown here is derived from an EMBL/GenBank/DDBJ whole genome shotgun (WGS) entry which is preliminary data.</text>
</comment>
<dbReference type="Pfam" id="PF21601">
    <property type="entry name" value="GldM_2nd"/>
    <property type="match status" value="1"/>
</dbReference>
<dbReference type="InterPro" id="IPR022720">
    <property type="entry name" value="Motility-assoc_prot_GldM_N"/>
</dbReference>
<keyword evidence="6" id="KW-1185">Reference proteome</keyword>
<sequence>MAGGKETPRQKMIGMMYLVLTALLALNVSKEILDAFITINDGLETTKVTFDGKLNNQYAAFAASYNENPTKYGPAYEKAKVLRDEANALIKHIDLIKAKTIAETEGLTLEQVIGKGPLGQDTILNLSYVNGKDNYNANTNIMIGAEPDKPLDTDNADGNNYRAAVLKQKLTDYGQSLKGMVSDNPSLVATIDSLFTYPEKVKDASGTVTNWEALNFYSVPLAATTTILSKLQSDVRNAESDVLGHLFADVEAASFKFTELRAVVIPEKTYVLEGDSFRANVFLAAYDNTNLPEINIAPEGVEIAEDATEIPGGKGDLVPMGANGYGRVAIPARGLGEKNWEGIIKFKKPDGSGFVYKKYDINYEVARPSLVVSPIKMNVLYRGIDNPIAISVPGVSADALNPSISTGTLTKQSDGTYIARVKSGSEAVVSVSANMNGVNKPMGSFKFRLKSVPDPVAKFAGKGPSDNTVKKAELTAALGVIADLEDFVFDLKFPVRSFDITVIMGGDVKTLESTSNRLTSQQQELLNQVRRNQVVIIENIKATAPDGSIRKLGSINLRII</sequence>
<feature type="domain" description="Gliding motility-associated protein GldM N-terminal" evidence="2">
    <location>
        <begin position="31"/>
        <end position="247"/>
    </location>
</feature>
<dbReference type="EMBL" id="JAAGVY010000007">
    <property type="protein sequence ID" value="NEN23009.1"/>
    <property type="molecule type" value="Genomic_DNA"/>
</dbReference>
<evidence type="ECO:0008006" key="7">
    <source>
        <dbReference type="Google" id="ProtNLM"/>
    </source>
</evidence>
<evidence type="ECO:0000313" key="6">
    <source>
        <dbReference type="Proteomes" id="UP000486602"/>
    </source>
</evidence>
<name>A0A7K3WMY6_9FLAO</name>
<proteinExistence type="predicted"/>
<organism evidence="5 6">
    <name type="scientific">Cryomorpha ignava</name>
    <dbReference type="NCBI Taxonomy" id="101383"/>
    <lineage>
        <taxon>Bacteria</taxon>
        <taxon>Pseudomonadati</taxon>
        <taxon>Bacteroidota</taxon>
        <taxon>Flavobacteriia</taxon>
        <taxon>Flavobacteriales</taxon>
        <taxon>Cryomorphaceae</taxon>
        <taxon>Cryomorpha</taxon>
    </lineage>
</organism>
<dbReference type="AlphaFoldDB" id="A0A7K3WMY6"/>
<accession>A0A7K3WMY6</accession>
<feature type="domain" description="Gliding motility-associated protein GldM C-terminal" evidence="1">
    <location>
        <begin position="453"/>
        <end position="556"/>
    </location>
</feature>
<dbReference type="RefSeq" id="WP_163283798.1">
    <property type="nucleotide sequence ID" value="NZ_JAAGVY010000007.1"/>
</dbReference>
<evidence type="ECO:0000259" key="3">
    <source>
        <dbReference type="Pfam" id="PF21601"/>
    </source>
</evidence>
<dbReference type="InterPro" id="IPR048405">
    <property type="entry name" value="GldM_Ig-like-1"/>
</dbReference>
<reference evidence="5 6" key="1">
    <citation type="submission" date="2020-02" db="EMBL/GenBank/DDBJ databases">
        <title>Out from the shadows clarifying the taxonomy of the family Cryomorphaceae and related taxa by utilizing the GTDB taxonomic framework.</title>
        <authorList>
            <person name="Bowman J.P."/>
        </authorList>
    </citation>
    <scope>NUCLEOTIDE SEQUENCE [LARGE SCALE GENOMIC DNA]</scope>
    <source>
        <strain evidence="5 6">QSSC 1-22</strain>
    </source>
</reference>
<evidence type="ECO:0000259" key="2">
    <source>
        <dbReference type="Pfam" id="PF12081"/>
    </source>
</evidence>